<feature type="transmembrane region" description="Helical" evidence="1">
    <location>
        <begin position="47"/>
        <end position="69"/>
    </location>
</feature>
<keyword evidence="1" id="KW-1133">Transmembrane helix</keyword>
<accession>A0A2M8FFP7</accession>
<keyword evidence="1" id="KW-0472">Membrane</keyword>
<dbReference type="Proteomes" id="UP000230391">
    <property type="component" value="Unassembled WGS sequence"/>
</dbReference>
<protein>
    <submittedName>
        <fullName evidence="2">Uncharacterized protein</fullName>
    </submittedName>
</protein>
<gene>
    <name evidence="2" type="ORF">CO026_00395</name>
</gene>
<evidence type="ECO:0000313" key="2">
    <source>
        <dbReference type="EMBL" id="PJC56425.1"/>
    </source>
</evidence>
<reference evidence="3" key="1">
    <citation type="submission" date="2017-09" db="EMBL/GenBank/DDBJ databases">
        <title>Depth-based differentiation of microbial function through sediment-hosted aquifers and enrichment of novel symbionts in the deep terrestrial subsurface.</title>
        <authorList>
            <person name="Probst A.J."/>
            <person name="Ladd B."/>
            <person name="Jarett J.K."/>
            <person name="Geller-Mcgrath D.E."/>
            <person name="Sieber C.M.K."/>
            <person name="Emerson J.B."/>
            <person name="Anantharaman K."/>
            <person name="Thomas B.C."/>
            <person name="Malmstrom R."/>
            <person name="Stieglmeier M."/>
            <person name="Klingl A."/>
            <person name="Woyke T."/>
            <person name="Ryan C.M."/>
            <person name="Banfield J.F."/>
        </authorList>
    </citation>
    <scope>NUCLEOTIDE SEQUENCE [LARGE SCALE GENOMIC DNA]</scope>
</reference>
<sequence length="70" mass="8006">MTTSTLISLAVLAKLAFYLLIITYVVFTTILYYHWQNYSMSQAATRSTYLAFFVISLPLLIIMSISVLFI</sequence>
<feature type="transmembrane region" description="Helical" evidence="1">
    <location>
        <begin position="15"/>
        <end position="35"/>
    </location>
</feature>
<proteinExistence type="predicted"/>
<name>A0A2M8FFP7_9BACT</name>
<keyword evidence="1" id="KW-0812">Transmembrane</keyword>
<organism evidence="2 3">
    <name type="scientific">Candidatus Kaiserbacteria bacterium CG_4_9_14_0_2_um_filter_41_32</name>
    <dbReference type="NCBI Taxonomy" id="1974601"/>
    <lineage>
        <taxon>Bacteria</taxon>
        <taxon>Candidatus Kaiseribacteriota</taxon>
    </lineage>
</organism>
<evidence type="ECO:0000313" key="3">
    <source>
        <dbReference type="Proteomes" id="UP000230391"/>
    </source>
</evidence>
<dbReference type="EMBL" id="PFRD01000022">
    <property type="protein sequence ID" value="PJC56425.1"/>
    <property type="molecule type" value="Genomic_DNA"/>
</dbReference>
<comment type="caution">
    <text evidence="2">The sequence shown here is derived from an EMBL/GenBank/DDBJ whole genome shotgun (WGS) entry which is preliminary data.</text>
</comment>
<evidence type="ECO:0000256" key="1">
    <source>
        <dbReference type="SAM" id="Phobius"/>
    </source>
</evidence>
<dbReference type="AlphaFoldDB" id="A0A2M8FFP7"/>